<dbReference type="InterPro" id="IPR038254">
    <property type="entry name" value="KIN17_WH-like_sf"/>
</dbReference>
<keyword evidence="4" id="KW-0862">Zinc</keyword>
<evidence type="ECO:0000256" key="2">
    <source>
        <dbReference type="ARBA" id="ARBA00022723"/>
    </source>
</evidence>
<feature type="region of interest" description="Disordered" evidence="5">
    <location>
        <begin position="179"/>
        <end position="256"/>
    </location>
</feature>
<evidence type="ECO:0000313" key="8">
    <source>
        <dbReference type="Proteomes" id="UP000231358"/>
    </source>
</evidence>
<dbReference type="PANTHER" id="PTHR12805">
    <property type="entry name" value="KIN17 KIN, ANTIGENIC DETERMINANT OF RECA PROTEIN HOMOLOG"/>
    <property type="match status" value="1"/>
</dbReference>
<dbReference type="GO" id="GO:0005634">
    <property type="term" value="C:nucleus"/>
    <property type="evidence" value="ECO:0007669"/>
    <property type="project" value="TreeGrafter"/>
</dbReference>
<dbReference type="InterPro" id="IPR019447">
    <property type="entry name" value="DNA/RNA-bd_Kin17_WH-like_dom"/>
</dbReference>
<reference evidence="7 8" key="1">
    <citation type="submission" date="2017-05" db="EMBL/GenBank/DDBJ databases">
        <title>Genome sequence for an aflatoxigenic pathogen of Argentinian peanut, Aspergillus arachidicola.</title>
        <authorList>
            <person name="Moore G."/>
            <person name="Beltz S.B."/>
            <person name="Mack B.M."/>
        </authorList>
    </citation>
    <scope>NUCLEOTIDE SEQUENCE [LARGE SCALE GENOMIC DNA]</scope>
    <source>
        <strain evidence="7 8">CBS 117610</strain>
    </source>
</reference>
<dbReference type="InterPro" id="IPR036236">
    <property type="entry name" value="Znf_C2H2_sf"/>
</dbReference>
<dbReference type="Pfam" id="PF10357">
    <property type="entry name" value="WH_KIN17"/>
    <property type="match status" value="1"/>
</dbReference>
<dbReference type="AlphaFoldDB" id="A0A2G7FEP6"/>
<dbReference type="STRING" id="656916.A0A2G7FEP6"/>
<dbReference type="InterPro" id="IPR056767">
    <property type="entry name" value="C2H2-Znf_KIN17"/>
</dbReference>
<feature type="compositionally biased region" description="Low complexity" evidence="5">
    <location>
        <begin position="232"/>
        <end position="249"/>
    </location>
</feature>
<feature type="domain" description="DNA/RNA-binding protein Kin17 WH-like" evidence="6">
    <location>
        <begin position="52"/>
        <end position="178"/>
    </location>
</feature>
<dbReference type="Pfam" id="PF25095">
    <property type="entry name" value="C2H2-zf_KIN17"/>
    <property type="match status" value="1"/>
</dbReference>
<dbReference type="SMART" id="SM01253">
    <property type="entry name" value="Kin17_mid"/>
    <property type="match status" value="1"/>
</dbReference>
<dbReference type="Gene3D" id="1.10.10.2030">
    <property type="entry name" value="DNA/RNA-binding protein Kin17, conserved domain"/>
    <property type="match status" value="1"/>
</dbReference>
<dbReference type="GO" id="GO:0006260">
    <property type="term" value="P:DNA replication"/>
    <property type="evidence" value="ECO:0007669"/>
    <property type="project" value="TreeGrafter"/>
</dbReference>
<dbReference type="SUPFAM" id="SSF57667">
    <property type="entry name" value="beta-beta-alpha zinc fingers"/>
    <property type="match status" value="1"/>
</dbReference>
<protein>
    <submittedName>
        <fullName evidence="7">C2H2 finger domain protein (Kin17)</fullName>
    </submittedName>
</protein>
<dbReference type="GO" id="GO:0003690">
    <property type="term" value="F:double-stranded DNA binding"/>
    <property type="evidence" value="ECO:0007669"/>
    <property type="project" value="TreeGrafter"/>
</dbReference>
<accession>A0A2G7FEP6</accession>
<comment type="similarity">
    <text evidence="1">Belongs to the KIN17 family.</text>
</comment>
<gene>
    <name evidence="7" type="ORF">AARAC_008006</name>
</gene>
<organism evidence="7 8">
    <name type="scientific">Aspergillus arachidicola</name>
    <dbReference type="NCBI Taxonomy" id="656916"/>
    <lineage>
        <taxon>Eukaryota</taxon>
        <taxon>Fungi</taxon>
        <taxon>Dikarya</taxon>
        <taxon>Ascomycota</taxon>
        <taxon>Pezizomycotina</taxon>
        <taxon>Eurotiomycetes</taxon>
        <taxon>Eurotiomycetidae</taxon>
        <taxon>Eurotiales</taxon>
        <taxon>Aspergillaceae</taxon>
        <taxon>Aspergillus</taxon>
        <taxon>Aspergillus subgen. Circumdati</taxon>
    </lineage>
</organism>
<keyword evidence="2" id="KW-0479">Metal-binding</keyword>
<comment type="caution">
    <text evidence="7">The sequence shown here is derived from an EMBL/GenBank/DDBJ whole genome shotgun (WGS) entry which is preliminary data.</text>
</comment>
<evidence type="ECO:0000256" key="4">
    <source>
        <dbReference type="ARBA" id="ARBA00022833"/>
    </source>
</evidence>
<dbReference type="GO" id="GO:0008270">
    <property type="term" value="F:zinc ion binding"/>
    <property type="evidence" value="ECO:0007669"/>
    <property type="project" value="UniProtKB-KW"/>
</dbReference>
<evidence type="ECO:0000259" key="6">
    <source>
        <dbReference type="SMART" id="SM01253"/>
    </source>
</evidence>
<feature type="compositionally biased region" description="Basic and acidic residues" evidence="5">
    <location>
        <begin position="192"/>
        <end position="206"/>
    </location>
</feature>
<evidence type="ECO:0000313" key="7">
    <source>
        <dbReference type="EMBL" id="PIG79080.1"/>
    </source>
</evidence>
<dbReference type="GO" id="GO:0006974">
    <property type="term" value="P:DNA damage response"/>
    <property type="evidence" value="ECO:0007669"/>
    <property type="project" value="TreeGrafter"/>
</dbReference>
<name>A0A2G7FEP6_9EURO</name>
<keyword evidence="3" id="KW-0863">Zinc-finger</keyword>
<dbReference type="Proteomes" id="UP000231358">
    <property type="component" value="Unassembled WGS sequence"/>
</dbReference>
<dbReference type="InterPro" id="IPR037321">
    <property type="entry name" value="KIN17-like"/>
</dbReference>
<proteinExistence type="inferred from homology"/>
<evidence type="ECO:0000256" key="1">
    <source>
        <dbReference type="ARBA" id="ARBA00008517"/>
    </source>
</evidence>
<dbReference type="PANTHER" id="PTHR12805:SF0">
    <property type="entry name" value="DNA_RNA-BINDING PROTEIN KIN17"/>
    <property type="match status" value="1"/>
</dbReference>
<keyword evidence="8" id="KW-1185">Reference proteome</keyword>
<dbReference type="FunFam" id="1.10.10.2030:FF:000001">
    <property type="entry name" value="DNA/RNA-binding protein KIN17, putative"/>
    <property type="match status" value="1"/>
</dbReference>
<sequence>MPRAEAGSTKAISNKIKSKGLQRLRWYCQMCEKQCRDENGFKCHTQSESHVRNALLVGEDPRKYIEEYSKEFLNNFLTQLRTSHQEKAIHANIFYQTIVADKTHIHLNATKWKSLTQFVAYLGREGLCRVEETEKGLFIAYIDRSPEAMRRREALMKKERQDRGDEEREQRQILEQVERARQNAEKEEEIDPEARNLQRKEGEKVKLNIGFGSKANGESKTESPKPHPDPAPAAAPAAPAPAQDAPKPAVKLSMSLGDKKPKNVFAAAAKKNPLAGKKGPVMEAPKKMSEQERIMKQEMEAMEKKRMRGGFGMPNPKRPKLT</sequence>
<dbReference type="EMBL" id="NEXV01000708">
    <property type="protein sequence ID" value="PIG79080.1"/>
    <property type="molecule type" value="Genomic_DNA"/>
</dbReference>
<evidence type="ECO:0000256" key="5">
    <source>
        <dbReference type="SAM" id="MobiDB-lite"/>
    </source>
</evidence>
<evidence type="ECO:0000256" key="3">
    <source>
        <dbReference type="ARBA" id="ARBA00022771"/>
    </source>
</evidence>
<feature type="compositionally biased region" description="Basic and acidic residues" evidence="5">
    <location>
        <begin position="217"/>
        <end position="228"/>
    </location>
</feature>